<name>A0A8J7CFI2_9CYAN</name>
<dbReference type="AlphaFoldDB" id="A0A8J7CFI2"/>
<protein>
    <recommendedName>
        <fullName evidence="3">Circadian oscillating protein COP23</fullName>
    </recommendedName>
</protein>
<sequence>MLRKALHVLGGVVVLSGLAGVFNDPSYAGSGIQFSCNTRGSLPTTVAYNLAEGTSMTVIRWYSEYFTGSGYDPLSRCQQVSARFQQAYNSDSLNYITAGIVNGLPVICAATPGGSCNSSNMLFTLKPGVDAAATMQRLFDVRDSASPALLESQERTYINLMQKLAPVGVEAPKAKANSQAAPNNRSRAF</sequence>
<evidence type="ECO:0000313" key="2">
    <source>
        <dbReference type="Proteomes" id="UP000629098"/>
    </source>
</evidence>
<comment type="caution">
    <text evidence="1">The sequence shown here is derived from an EMBL/GenBank/DDBJ whole genome shotgun (WGS) entry which is preliminary data.</text>
</comment>
<evidence type="ECO:0008006" key="3">
    <source>
        <dbReference type="Google" id="ProtNLM"/>
    </source>
</evidence>
<dbReference type="Proteomes" id="UP000629098">
    <property type="component" value="Unassembled WGS sequence"/>
</dbReference>
<reference evidence="1" key="1">
    <citation type="submission" date="2020-09" db="EMBL/GenBank/DDBJ databases">
        <title>Iningainema tapete sp. nov. (Scytonemataceae, Cyanobacteria) from greenhouses in central Florida (USA) produces two types of nodularin with biosynthetic potential for microcystin-LR and anabaenopeptins.</title>
        <authorList>
            <person name="Berthold D.E."/>
            <person name="Lefler F.W."/>
            <person name="Huang I.-S."/>
            <person name="Abdulla H."/>
            <person name="Zimba P.V."/>
            <person name="Laughinghouse H.D. IV."/>
        </authorList>
    </citation>
    <scope>NUCLEOTIDE SEQUENCE</scope>
    <source>
        <strain evidence="1">BLCCT55</strain>
    </source>
</reference>
<dbReference type="RefSeq" id="WP_190832569.1">
    <property type="nucleotide sequence ID" value="NZ_CAWPPI010000072.1"/>
</dbReference>
<proteinExistence type="predicted"/>
<dbReference type="Pfam" id="PF14218">
    <property type="entry name" value="COP23"/>
    <property type="match status" value="1"/>
</dbReference>
<accession>A0A8J7CFI2</accession>
<evidence type="ECO:0000313" key="1">
    <source>
        <dbReference type="EMBL" id="MBD2774945.1"/>
    </source>
</evidence>
<gene>
    <name evidence="1" type="ORF">ICL16_23475</name>
</gene>
<keyword evidence="2" id="KW-1185">Reference proteome</keyword>
<dbReference type="InterPro" id="IPR025478">
    <property type="entry name" value="COP23"/>
</dbReference>
<organism evidence="1 2">
    <name type="scientific">Iningainema tapete BLCC-T55</name>
    <dbReference type="NCBI Taxonomy" id="2748662"/>
    <lineage>
        <taxon>Bacteria</taxon>
        <taxon>Bacillati</taxon>
        <taxon>Cyanobacteriota</taxon>
        <taxon>Cyanophyceae</taxon>
        <taxon>Nostocales</taxon>
        <taxon>Scytonemataceae</taxon>
        <taxon>Iningainema tapete</taxon>
    </lineage>
</organism>
<dbReference type="EMBL" id="JACXAE010000072">
    <property type="protein sequence ID" value="MBD2774945.1"/>
    <property type="molecule type" value="Genomic_DNA"/>
</dbReference>